<dbReference type="EMBL" id="CAJHUC010000644">
    <property type="protein sequence ID" value="CAD7697341.1"/>
    <property type="molecule type" value="Genomic_DNA"/>
</dbReference>
<keyword evidence="4" id="KW-1185">Reference proteome</keyword>
<accession>A0A8S1ITK5</accession>
<dbReference type="AlphaFoldDB" id="A0A8S1ITK5"/>
<keyword evidence="2" id="KW-0812">Transmembrane</keyword>
<feature type="transmembrane region" description="Helical" evidence="2">
    <location>
        <begin position="208"/>
        <end position="230"/>
    </location>
</feature>
<gene>
    <name evidence="3" type="ORF">OSTQU699_LOCUS2702</name>
</gene>
<reference evidence="3" key="1">
    <citation type="submission" date="2020-12" db="EMBL/GenBank/DDBJ databases">
        <authorList>
            <person name="Iha C."/>
        </authorList>
    </citation>
    <scope>NUCLEOTIDE SEQUENCE</scope>
</reference>
<protein>
    <submittedName>
        <fullName evidence="3">Uncharacterized protein</fullName>
    </submittedName>
</protein>
<comment type="caution">
    <text evidence="3">The sequence shown here is derived from an EMBL/GenBank/DDBJ whole genome shotgun (WGS) entry which is preliminary data.</text>
</comment>
<feature type="compositionally biased region" description="Basic and acidic residues" evidence="1">
    <location>
        <begin position="15"/>
        <end position="30"/>
    </location>
</feature>
<proteinExistence type="predicted"/>
<feature type="region of interest" description="Disordered" evidence="1">
    <location>
        <begin position="101"/>
        <end position="124"/>
    </location>
</feature>
<name>A0A8S1ITK5_9CHLO</name>
<dbReference type="Proteomes" id="UP000708148">
    <property type="component" value="Unassembled WGS sequence"/>
</dbReference>
<evidence type="ECO:0000256" key="2">
    <source>
        <dbReference type="SAM" id="Phobius"/>
    </source>
</evidence>
<evidence type="ECO:0000313" key="4">
    <source>
        <dbReference type="Proteomes" id="UP000708148"/>
    </source>
</evidence>
<feature type="region of interest" description="Disordered" evidence="1">
    <location>
        <begin position="1"/>
        <end position="40"/>
    </location>
</feature>
<feature type="region of interest" description="Disordered" evidence="1">
    <location>
        <begin position="310"/>
        <end position="333"/>
    </location>
</feature>
<evidence type="ECO:0000256" key="1">
    <source>
        <dbReference type="SAM" id="MobiDB-lite"/>
    </source>
</evidence>
<organism evidence="3 4">
    <name type="scientific">Ostreobium quekettii</name>
    <dbReference type="NCBI Taxonomy" id="121088"/>
    <lineage>
        <taxon>Eukaryota</taxon>
        <taxon>Viridiplantae</taxon>
        <taxon>Chlorophyta</taxon>
        <taxon>core chlorophytes</taxon>
        <taxon>Ulvophyceae</taxon>
        <taxon>TCBD clade</taxon>
        <taxon>Bryopsidales</taxon>
        <taxon>Ostreobineae</taxon>
        <taxon>Ostreobiaceae</taxon>
        <taxon>Ostreobium</taxon>
    </lineage>
</organism>
<keyword evidence="2" id="KW-0472">Membrane</keyword>
<sequence>MTEDLRPAATVVTDHPADQPRTRRQHPGDRRPRRPPTSPEGLALLASWVEDPSHLAAGLTRGGARDPEVLNRVATISKLLAGQEGREEGLAIGGRPRNGLRASASAGDVRAGLPEAGTPGGSARRRAAWSHHGAVEWPNNSGGHLRHPGVEKLLVEYYKMMDAARAGPTGRAAAPASSWNKLLVQWLCPQPPECLELQSVVQVCRSNAGVGAMVIMYMLPVLVPLWLYLLRHLMGRSWLGCLLFAILGLVLLKAAESLNKERMSKQKQGLEGKVLAFKIPANGKMPPESKELLTVVDKCRSAGQSRAQLVAHRGSRGGTRDLSMPGSSPPGNVDVSSHGGDPAIHALLEDINVVRRALGVDRGSDMAVSADIAELGRQVKMLCEAVGVPHDGRNLSSVDALSEKLQEVKGVVGC</sequence>
<dbReference type="OrthoDB" id="576648at2759"/>
<evidence type="ECO:0000313" key="3">
    <source>
        <dbReference type="EMBL" id="CAD7697341.1"/>
    </source>
</evidence>
<keyword evidence="2" id="KW-1133">Transmembrane helix</keyword>
<feature type="transmembrane region" description="Helical" evidence="2">
    <location>
        <begin position="237"/>
        <end position="255"/>
    </location>
</feature>